<dbReference type="OrthoDB" id="10255522at2759"/>
<feature type="coiled-coil region" evidence="2">
    <location>
        <begin position="1231"/>
        <end position="1290"/>
    </location>
</feature>
<feature type="coiled-coil region" evidence="2">
    <location>
        <begin position="673"/>
        <end position="784"/>
    </location>
</feature>
<evidence type="ECO:0000313" key="4">
    <source>
        <dbReference type="EMBL" id="KAG2269438.1"/>
    </source>
</evidence>
<organism evidence="4 5">
    <name type="scientific">Brassica carinata</name>
    <name type="common">Ethiopian mustard</name>
    <name type="synonym">Abyssinian cabbage</name>
    <dbReference type="NCBI Taxonomy" id="52824"/>
    <lineage>
        <taxon>Eukaryota</taxon>
        <taxon>Viridiplantae</taxon>
        <taxon>Streptophyta</taxon>
        <taxon>Embryophyta</taxon>
        <taxon>Tracheophyta</taxon>
        <taxon>Spermatophyta</taxon>
        <taxon>Magnoliopsida</taxon>
        <taxon>eudicotyledons</taxon>
        <taxon>Gunneridae</taxon>
        <taxon>Pentapetalae</taxon>
        <taxon>rosids</taxon>
        <taxon>malvids</taxon>
        <taxon>Brassicales</taxon>
        <taxon>Brassicaceae</taxon>
        <taxon>Brassiceae</taxon>
        <taxon>Brassica</taxon>
    </lineage>
</organism>
<evidence type="ECO:0000256" key="1">
    <source>
        <dbReference type="ARBA" id="ARBA00023054"/>
    </source>
</evidence>
<evidence type="ECO:0000313" key="5">
    <source>
        <dbReference type="Proteomes" id="UP000886595"/>
    </source>
</evidence>
<reference evidence="4 5" key="1">
    <citation type="submission" date="2020-02" db="EMBL/GenBank/DDBJ databases">
        <authorList>
            <person name="Ma Q."/>
            <person name="Huang Y."/>
            <person name="Song X."/>
            <person name="Pei D."/>
        </authorList>
    </citation>
    <scope>NUCLEOTIDE SEQUENCE [LARGE SCALE GENOMIC DNA]</scope>
    <source>
        <strain evidence="4">Sxm20200214</strain>
        <tissue evidence="4">Leaf</tissue>
    </source>
</reference>
<feature type="coiled-coil region" evidence="2">
    <location>
        <begin position="1574"/>
        <end position="1601"/>
    </location>
</feature>
<evidence type="ECO:0000256" key="3">
    <source>
        <dbReference type="SAM" id="MobiDB-lite"/>
    </source>
</evidence>
<feature type="coiled-coil region" evidence="2">
    <location>
        <begin position="385"/>
        <end position="419"/>
    </location>
</feature>
<feature type="coiled-coil region" evidence="2">
    <location>
        <begin position="1342"/>
        <end position="1404"/>
    </location>
</feature>
<feature type="coiled-coil region" evidence="2">
    <location>
        <begin position="1488"/>
        <end position="1525"/>
    </location>
</feature>
<feature type="region of interest" description="Disordered" evidence="3">
    <location>
        <begin position="1"/>
        <end position="80"/>
    </location>
</feature>
<feature type="coiled-coil region" evidence="2">
    <location>
        <begin position="273"/>
        <end position="360"/>
    </location>
</feature>
<feature type="compositionally biased region" description="Acidic residues" evidence="3">
    <location>
        <begin position="66"/>
        <end position="77"/>
    </location>
</feature>
<gene>
    <name evidence="4" type="ORF">Bca52824_063993</name>
</gene>
<evidence type="ECO:0000256" key="2">
    <source>
        <dbReference type="SAM" id="Coils"/>
    </source>
</evidence>
<feature type="coiled-coil region" evidence="2">
    <location>
        <begin position="532"/>
        <end position="580"/>
    </location>
</feature>
<comment type="caution">
    <text evidence="4">The sequence shown here is derived from an EMBL/GenBank/DDBJ whole genome shotgun (WGS) entry which is preliminary data.</text>
</comment>
<dbReference type="PANTHER" id="PTHR32083:SF46">
    <property type="entry name" value="BNAA09G28150D PROTEIN"/>
    <property type="match status" value="1"/>
</dbReference>
<keyword evidence="1 2" id="KW-0175">Coiled coil</keyword>
<dbReference type="EMBL" id="JAAMPC010000013">
    <property type="protein sequence ID" value="KAG2269438.1"/>
    <property type="molecule type" value="Genomic_DNA"/>
</dbReference>
<proteinExistence type="predicted"/>
<feature type="compositionally biased region" description="Acidic residues" evidence="3">
    <location>
        <begin position="19"/>
        <end position="33"/>
    </location>
</feature>
<dbReference type="GO" id="GO:0005856">
    <property type="term" value="C:cytoskeleton"/>
    <property type="evidence" value="ECO:0007669"/>
    <property type="project" value="TreeGrafter"/>
</dbReference>
<sequence>MEETDDLPQDSVDSAADGIENDDESNEQQELDPPDQGTAFVDSKEDMFVDAPEELNFDTPSKEALTTDDDDDDDDNNDKEVDREKELAVLQEQFNLLTAVKNVSKGEEDANTVEILCRFSNFLETAEEDKVQHEDALKELRGIISGKDDEIAHLSTKISDLSSSQDEEQLVAATDRVLVSLSNVFGQQQLMHGSSVSEKIAHLENGVAFLSAKYTEFYYGADQLRKCLSSPEADLRFQEDFGSALGGACSELLELKQKETSLYERLGLLEDENKKLVEQVNRDREMIESMNAESGKLKAELEQEKTRFINTKEKLSMAVTKGKALVQNRDALKHQISEKTTELENRLNELQEMKIALETSEVAKGQLEQSLAERSDELEKCYTQLRDQSASLEAYELAKNELEQSLAEKTKQLEECLMKLQEMSTAMDESELIKGELVKSEALVASFQEMVSSRSSVIENIETILSNIDAPEEGQSLDIIDKVRSLVEERKGLQNVSQEYNRLKDLDFSIDLPEELSQSSLETRLTWLRESFLQAKDEVSALQNQIESLKMSVSAEMEDKNNIRKELDDLTFSFKRLEETAERDSLEREEIVRRLVEISGLITEGVEHHTSAIDLLVARSFDQIEKKIRDSSDSSYCNEELIERFQSALYASDLELSLCKEMLGEDMLASLQVSNLSNELKTVSRELASVREEKIALETDLERSEEKSALLRDKLSMAIKKGKGLLDEKSSDIEKLKLELQQATGTVDSYKSEIDMISRDLERTKELEAELVAIVDERDQLKRSLSLNDTLLQKVMKSVETMSIPVDLATEDSSEKVDRLAVYFKEVQQARVEEQEELEKVKEEASTLASKLAETHTALKLVEDALSTAEGNINRLSEENRQLQAAKENVELELQKAVGEASSLSSELDEACATRNTLEAALKQAERNISDIISEKEEVQSSTATAEMELEKVKEEISDQNNKLAEAHSTIKSLEDTLAQTESNMESLSKQMEDEKLLTTNFKTELEELRNELELERSKMADTSLTIGSLEEALMKAENSLSVLQGEMVKAEVEISTLSSKLNVCMEELAGSGGNTESKSLEIITHLDNLQMLLKDGGLISRVNEFLEKKFRSLKDIDAIARDIIRNAGEKKLAGEMDNVTEEDSTVVKSFLSGLDDSVDVELENNKGDVADDEDEISSSLRRIAEGVKFRNKNFEKNFEVFSTSIDTLTAALMENMTASRDDVMNVMGHNESLKEQVRSAENIVREQKTTISALQTDLSSLMSVCGEAASKLQSEVKNDLLELVQFEENYYGSETESTEHPEEPHVSECARRVKELSSATKKACTTLKLFETTSSAAAVVIQDMENRLKETSAALEKVVVERDLNQTKVSSSEAKVESTEAICQDLKLQLENFKAEEEKWHAKEVELSTLYDKLLAQEQESKENLINLIPASDMRALFDKISGIDVPSVDQVNGLDPQSPYDVKKLHAIVDSVCEMQHQIDLLSYGQNELNSTLAEKDLEIQGLKEAAEAKSTTELELVKTKNELSKLISSLEKLLDFSESWTVLQALERKVASFLLESESSKSRAQELGLKLVSSEKLVDKLSLKVKELEDKLQSKAIQPDVVLERSVFEAPSTSEISEIEDKGTLVKKTISPVPTAAQVRTVRKGSADHLSINIDSESEHLMNHNETDEDKGHVFKSLSTSGLIPTQGKMIADRVDGIWVSGGRVLMSRPQARLGVIVYSLLLHMWLLASIL</sequence>
<protein>
    <submittedName>
        <fullName evidence="4">Uncharacterized protein</fullName>
    </submittedName>
</protein>
<feature type="coiled-coil region" evidence="2">
    <location>
        <begin position="824"/>
        <end position="1054"/>
    </location>
</feature>
<dbReference type="PANTHER" id="PTHR32083">
    <property type="entry name" value="CILIA AND FLAGELLA-ASSOCIATED PROTEIN 58-RELATED"/>
    <property type="match status" value="1"/>
</dbReference>
<keyword evidence="5" id="KW-1185">Reference proteome</keyword>
<name>A0A8X7QGN8_BRACI</name>
<accession>A0A8X7QGN8</accession>
<dbReference type="Proteomes" id="UP000886595">
    <property type="component" value="Unassembled WGS sequence"/>
</dbReference>
<dbReference type="SUPFAM" id="SSF57997">
    <property type="entry name" value="Tropomyosin"/>
    <property type="match status" value="1"/>
</dbReference>